<dbReference type="InterPro" id="IPR010634">
    <property type="entry name" value="DUF1223"/>
</dbReference>
<feature type="chain" id="PRO_5028843149" evidence="1">
    <location>
        <begin position="18"/>
        <end position="237"/>
    </location>
</feature>
<proteinExistence type="predicted"/>
<gene>
    <name evidence="2" type="ORF">GZ085_02740</name>
</gene>
<protein>
    <submittedName>
        <fullName evidence="2">DUF1223 domain-containing protein</fullName>
    </submittedName>
</protein>
<dbReference type="SUPFAM" id="SSF52833">
    <property type="entry name" value="Thioredoxin-like"/>
    <property type="match status" value="1"/>
</dbReference>
<feature type="signal peptide" evidence="1">
    <location>
        <begin position="1"/>
        <end position="17"/>
    </location>
</feature>
<dbReference type="AlphaFoldDB" id="A0A7C9P2L4"/>
<dbReference type="PANTHER" id="PTHR36057:SF1">
    <property type="entry name" value="LIPOPROTEIN LIPID ATTACHMENT SITE-LIKE PROTEIN, PUTATIVE (DUF1223)-RELATED"/>
    <property type="match status" value="1"/>
</dbReference>
<evidence type="ECO:0000313" key="3">
    <source>
        <dbReference type="Proteomes" id="UP000483432"/>
    </source>
</evidence>
<evidence type="ECO:0000256" key="1">
    <source>
        <dbReference type="SAM" id="SignalP"/>
    </source>
</evidence>
<comment type="caution">
    <text evidence="2">The sequence shown here is derived from an EMBL/GenBank/DDBJ whole genome shotgun (WGS) entry which is preliminary data.</text>
</comment>
<name>A0A7C9P2L4_9PROT</name>
<dbReference type="Pfam" id="PF06764">
    <property type="entry name" value="DUF1223"/>
    <property type="match status" value="1"/>
</dbReference>
<organism evidence="2 3">
    <name type="scientific">Sulfuriferula multivorans</name>
    <dbReference type="NCBI Taxonomy" id="1559896"/>
    <lineage>
        <taxon>Bacteria</taxon>
        <taxon>Pseudomonadati</taxon>
        <taxon>Pseudomonadota</taxon>
        <taxon>Betaproteobacteria</taxon>
        <taxon>Nitrosomonadales</taxon>
        <taxon>Sulfuricellaceae</taxon>
        <taxon>Sulfuriferula</taxon>
    </lineage>
</organism>
<evidence type="ECO:0000313" key="2">
    <source>
        <dbReference type="EMBL" id="NDP47306.1"/>
    </source>
</evidence>
<dbReference type="Proteomes" id="UP000483432">
    <property type="component" value="Unassembled WGS sequence"/>
</dbReference>
<dbReference type="PANTHER" id="PTHR36057">
    <property type="match status" value="1"/>
</dbReference>
<dbReference type="EMBL" id="JAAFGW010000023">
    <property type="protein sequence ID" value="NDP47306.1"/>
    <property type="molecule type" value="Genomic_DNA"/>
</dbReference>
<reference evidence="2 3" key="1">
    <citation type="submission" date="2019-09" db="EMBL/GenBank/DDBJ databases">
        <title>H2 Metabolism Revealed by Metagenomic Analysis in Subglacial Sediment of East Antarctica.</title>
        <authorList>
            <person name="Yang Z."/>
            <person name="Zhang Y."/>
            <person name="Lv Y."/>
            <person name="Yan W."/>
            <person name="Xiao X."/>
            <person name="Sun B."/>
            <person name="Ma H."/>
        </authorList>
    </citation>
    <scope>NUCLEOTIDE SEQUENCE [LARGE SCALE GENOMIC DNA]</scope>
    <source>
        <strain evidence="2">Bin2_2</strain>
    </source>
</reference>
<dbReference type="InterPro" id="IPR036249">
    <property type="entry name" value="Thioredoxin-like_sf"/>
</dbReference>
<sequence length="237" mass="26071">MRTFILACALVAPAAQAATCTATSGVTRNSLLELYTSEGCSSCPPADRWLSHLSPNSGVVPLAFHVDYWDKLGWRDPFAQAAFSQRQRARNSGMGWVYTPQVMLDGADHRNWHRDRTPLLKPTPAQVNLSLTLMQSHKRIDVEVDSRFIASAGDNNAQLFLALYENRLSSKVVAGENASRTLNHDYVVRELVGPLKPQSRHSFKLQDGWKAADLGVAAFLLNAQGKTLQTLAQPACP</sequence>
<keyword evidence="1" id="KW-0732">Signal</keyword>
<accession>A0A7C9P2L4</accession>